<feature type="region of interest" description="Disordered" evidence="1">
    <location>
        <begin position="73"/>
        <end position="100"/>
    </location>
</feature>
<dbReference type="AlphaFoldDB" id="A0A4Z2F6Y8"/>
<accession>A0A4Z2F6Y8</accession>
<protein>
    <submittedName>
        <fullName evidence="2">Uncharacterized protein</fullName>
    </submittedName>
</protein>
<keyword evidence="3" id="KW-1185">Reference proteome</keyword>
<reference evidence="2 3" key="1">
    <citation type="submission" date="2019-03" db="EMBL/GenBank/DDBJ databases">
        <title>First draft genome of Liparis tanakae, snailfish: a comprehensive survey of snailfish specific genes.</title>
        <authorList>
            <person name="Kim W."/>
            <person name="Song I."/>
            <person name="Jeong J.-H."/>
            <person name="Kim D."/>
            <person name="Kim S."/>
            <person name="Ryu S."/>
            <person name="Song J.Y."/>
            <person name="Lee S.K."/>
        </authorList>
    </citation>
    <scope>NUCLEOTIDE SEQUENCE [LARGE SCALE GENOMIC DNA]</scope>
    <source>
        <tissue evidence="2">Muscle</tissue>
    </source>
</reference>
<gene>
    <name evidence="2" type="ORF">EYF80_052915</name>
</gene>
<organism evidence="2 3">
    <name type="scientific">Liparis tanakae</name>
    <name type="common">Tanaka's snailfish</name>
    <dbReference type="NCBI Taxonomy" id="230148"/>
    <lineage>
        <taxon>Eukaryota</taxon>
        <taxon>Metazoa</taxon>
        <taxon>Chordata</taxon>
        <taxon>Craniata</taxon>
        <taxon>Vertebrata</taxon>
        <taxon>Euteleostomi</taxon>
        <taxon>Actinopterygii</taxon>
        <taxon>Neopterygii</taxon>
        <taxon>Teleostei</taxon>
        <taxon>Neoteleostei</taxon>
        <taxon>Acanthomorphata</taxon>
        <taxon>Eupercaria</taxon>
        <taxon>Perciformes</taxon>
        <taxon>Cottioidei</taxon>
        <taxon>Cottales</taxon>
        <taxon>Liparidae</taxon>
        <taxon>Liparis</taxon>
    </lineage>
</organism>
<sequence>MLGINLLRQQHSSGRGEDQNLDSEGLGSAVVFLPAPPLCAPGAAGAVSGAPRLASPRIFLRLDPTPLFRLAAHRDERTGKEQRRAPGEGRWKRGEKVRAAADTYGRKSDISLSPFLPEGHRHFPIPSCRATKLDTRLNCITFAI</sequence>
<feature type="region of interest" description="Disordered" evidence="1">
    <location>
        <begin position="1"/>
        <end position="21"/>
    </location>
</feature>
<dbReference type="EMBL" id="SRLO01001554">
    <property type="protein sequence ID" value="TNN36917.1"/>
    <property type="molecule type" value="Genomic_DNA"/>
</dbReference>
<evidence type="ECO:0000313" key="2">
    <source>
        <dbReference type="EMBL" id="TNN36917.1"/>
    </source>
</evidence>
<proteinExistence type="predicted"/>
<dbReference type="Proteomes" id="UP000314294">
    <property type="component" value="Unassembled WGS sequence"/>
</dbReference>
<comment type="caution">
    <text evidence="2">The sequence shown here is derived from an EMBL/GenBank/DDBJ whole genome shotgun (WGS) entry which is preliminary data.</text>
</comment>
<evidence type="ECO:0000256" key="1">
    <source>
        <dbReference type="SAM" id="MobiDB-lite"/>
    </source>
</evidence>
<evidence type="ECO:0000313" key="3">
    <source>
        <dbReference type="Proteomes" id="UP000314294"/>
    </source>
</evidence>
<name>A0A4Z2F6Y8_9TELE</name>